<evidence type="ECO:0008006" key="3">
    <source>
        <dbReference type="Google" id="ProtNLM"/>
    </source>
</evidence>
<evidence type="ECO:0000313" key="1">
    <source>
        <dbReference type="EMBL" id="QJF51159.1"/>
    </source>
</evidence>
<dbReference type="AlphaFoldDB" id="A0A858SQN2"/>
<dbReference type="RefSeq" id="WP_169640374.1">
    <property type="nucleotide sequence ID" value="NZ_CP048788.1"/>
</dbReference>
<sequence length="120" mass="12399">MDMQDRLDALRSTAEQSDLAAYTDIGAGLVLSWSSPAPCPREALDSLAARATACFALAGAISPGHPPAAALHFTARRTEAFGRPDAEGDEAICLAAPAESDAAMLLSCVITDPQNTGEQI</sequence>
<organism evidence="1 2">
    <name type="scientific">Roseobacter ponti</name>
    <dbReference type="NCBI Taxonomy" id="1891787"/>
    <lineage>
        <taxon>Bacteria</taxon>
        <taxon>Pseudomonadati</taxon>
        <taxon>Pseudomonadota</taxon>
        <taxon>Alphaproteobacteria</taxon>
        <taxon>Rhodobacterales</taxon>
        <taxon>Roseobacteraceae</taxon>
        <taxon>Roseobacter</taxon>
    </lineage>
</organism>
<proteinExistence type="predicted"/>
<reference evidence="1 2" key="1">
    <citation type="submission" date="2020-02" db="EMBL/GenBank/DDBJ databases">
        <title>Genome sequence of Roseobacter ponti.</title>
        <authorList>
            <person name="Hollensteiner J."/>
            <person name="Schneider D."/>
            <person name="Poehlein A."/>
            <person name="Daniel R."/>
        </authorList>
    </citation>
    <scope>NUCLEOTIDE SEQUENCE [LARGE SCALE GENOMIC DNA]</scope>
    <source>
        <strain evidence="1 2">DSM 106830</strain>
    </source>
</reference>
<gene>
    <name evidence="1" type="ORF">G3256_08295</name>
</gene>
<dbReference type="Proteomes" id="UP000503308">
    <property type="component" value="Chromosome"/>
</dbReference>
<accession>A0A858SQN2</accession>
<protein>
    <recommendedName>
        <fullName evidence="3">Roadblock/LAMTOR2 domain-containing protein</fullName>
    </recommendedName>
</protein>
<evidence type="ECO:0000313" key="2">
    <source>
        <dbReference type="Proteomes" id="UP000503308"/>
    </source>
</evidence>
<dbReference type="KEGG" id="rpon:G3256_08295"/>
<dbReference type="EMBL" id="CP048788">
    <property type="protein sequence ID" value="QJF51159.1"/>
    <property type="molecule type" value="Genomic_DNA"/>
</dbReference>
<keyword evidence="2" id="KW-1185">Reference proteome</keyword>
<name>A0A858SQN2_9RHOB</name>